<keyword evidence="2" id="KW-1185">Reference proteome</keyword>
<dbReference type="GeneID" id="101711115"/>
<proteinExistence type="predicted"/>
<feature type="region of interest" description="Disordered" evidence="1">
    <location>
        <begin position="127"/>
        <end position="158"/>
    </location>
</feature>
<dbReference type="RefSeq" id="XP_021111257.1">
    <property type="nucleotide sequence ID" value="XM_021255598.1"/>
</dbReference>
<evidence type="ECO:0000256" key="1">
    <source>
        <dbReference type="SAM" id="MobiDB-lite"/>
    </source>
</evidence>
<name>A0AAX6SQF9_HETGA</name>
<reference evidence="3" key="1">
    <citation type="submission" date="2025-08" db="UniProtKB">
        <authorList>
            <consortium name="RefSeq"/>
        </authorList>
    </citation>
    <scope>IDENTIFICATION</scope>
</reference>
<evidence type="ECO:0000313" key="3">
    <source>
        <dbReference type="RefSeq" id="XP_021111257.1"/>
    </source>
</evidence>
<accession>A0AAX6SQF9</accession>
<protein>
    <submittedName>
        <fullName evidence="3">Ubiquitin-conjugating enzyme E2 U isoform X1</fullName>
    </submittedName>
</protein>
<evidence type="ECO:0000313" key="2">
    <source>
        <dbReference type="Proteomes" id="UP000694906"/>
    </source>
</evidence>
<feature type="compositionally biased region" description="Basic and acidic residues" evidence="1">
    <location>
        <begin position="138"/>
        <end position="154"/>
    </location>
</feature>
<gene>
    <name evidence="3" type="primary">LOC101711115</name>
</gene>
<dbReference type="Proteomes" id="UP000694906">
    <property type="component" value="Unplaced"/>
</dbReference>
<organism evidence="2 3">
    <name type="scientific">Heterocephalus glaber</name>
    <name type="common">Naked mole rat</name>
    <dbReference type="NCBI Taxonomy" id="10181"/>
    <lineage>
        <taxon>Eukaryota</taxon>
        <taxon>Metazoa</taxon>
        <taxon>Chordata</taxon>
        <taxon>Craniata</taxon>
        <taxon>Vertebrata</taxon>
        <taxon>Euteleostomi</taxon>
        <taxon>Mammalia</taxon>
        <taxon>Eutheria</taxon>
        <taxon>Euarchontoglires</taxon>
        <taxon>Glires</taxon>
        <taxon>Rodentia</taxon>
        <taxon>Hystricomorpha</taxon>
        <taxon>Bathyergidae</taxon>
        <taxon>Heterocephalus</taxon>
    </lineage>
</organism>
<sequence>MVMLSNPGTENPVNLEAAQMLTKDLCTEKYCKDFSRDRHRRKTAAPCYLNTRTSCSVRRTARPATHVLDQPKRSHLTVTAGPGVESLGILLKARFAIARSRHAPESQVPSSVSFSGEMTHLCSTPVEELPTESQPEIGHVRETHETEEERKDEDSTYDYYTYDPWDKEVDNLIAWTNALDTDALDDQY</sequence>
<dbReference type="AlphaFoldDB" id="A0AAX6SQF9"/>